<dbReference type="Gramene" id="KCW56370">
    <property type="protein sequence ID" value="KCW56370"/>
    <property type="gene ID" value="EUGRSUZ_I02098"/>
</dbReference>
<gene>
    <name evidence="1" type="ORF">EUGRSUZ_I02098</name>
</gene>
<accession>A0A059ASI0</accession>
<protein>
    <submittedName>
        <fullName evidence="1">Uncharacterized protein</fullName>
    </submittedName>
</protein>
<dbReference type="InParanoid" id="A0A059ASI0"/>
<organism evidence="1">
    <name type="scientific">Eucalyptus grandis</name>
    <name type="common">Flooded gum</name>
    <dbReference type="NCBI Taxonomy" id="71139"/>
    <lineage>
        <taxon>Eukaryota</taxon>
        <taxon>Viridiplantae</taxon>
        <taxon>Streptophyta</taxon>
        <taxon>Embryophyta</taxon>
        <taxon>Tracheophyta</taxon>
        <taxon>Spermatophyta</taxon>
        <taxon>Magnoliopsida</taxon>
        <taxon>eudicotyledons</taxon>
        <taxon>Gunneridae</taxon>
        <taxon>Pentapetalae</taxon>
        <taxon>rosids</taxon>
        <taxon>malvids</taxon>
        <taxon>Myrtales</taxon>
        <taxon>Myrtaceae</taxon>
        <taxon>Myrtoideae</taxon>
        <taxon>Eucalypteae</taxon>
        <taxon>Eucalyptus</taxon>
    </lineage>
</organism>
<dbReference type="AlphaFoldDB" id="A0A059ASI0"/>
<name>A0A059ASI0_EUCGR</name>
<sequence>MLVSSGPLFHKQPKIRPMRQGPVRQLSLGNGQCCRAVGLAGSKAYEENGSWCSGNYEARLELLPMPTRMM</sequence>
<proteinExistence type="predicted"/>
<evidence type="ECO:0000313" key="1">
    <source>
        <dbReference type="EMBL" id="KCW56370.1"/>
    </source>
</evidence>
<dbReference type="EMBL" id="KK198761">
    <property type="protein sequence ID" value="KCW56370.1"/>
    <property type="molecule type" value="Genomic_DNA"/>
</dbReference>
<reference evidence="1" key="1">
    <citation type="submission" date="2013-07" db="EMBL/GenBank/DDBJ databases">
        <title>The genome of Eucalyptus grandis.</title>
        <authorList>
            <person name="Schmutz J."/>
            <person name="Hayes R."/>
            <person name="Myburg A."/>
            <person name="Tuskan G."/>
            <person name="Grattapaglia D."/>
            <person name="Rokhsar D.S."/>
        </authorList>
    </citation>
    <scope>NUCLEOTIDE SEQUENCE</scope>
    <source>
        <tissue evidence="1">Leaf extractions</tissue>
    </source>
</reference>